<proteinExistence type="inferred from homology"/>
<evidence type="ECO:0000256" key="9">
    <source>
        <dbReference type="ARBA" id="ARBA00023204"/>
    </source>
</evidence>
<keyword evidence="2 12" id="KW-0227">DNA damage</keyword>
<dbReference type="AlphaFoldDB" id="H1KWC7"/>
<evidence type="ECO:0000256" key="2">
    <source>
        <dbReference type="ARBA" id="ARBA00022763"/>
    </source>
</evidence>
<dbReference type="SUPFAM" id="SSF51294">
    <property type="entry name" value="Hedgehog/intein (Hint) domain"/>
    <property type="match status" value="1"/>
</dbReference>
<dbReference type="Proteomes" id="UP000003706">
    <property type="component" value="Unassembled WGS sequence"/>
</dbReference>
<dbReference type="SUPFAM" id="SSF55608">
    <property type="entry name" value="Homing endonucleases"/>
    <property type="match status" value="1"/>
</dbReference>
<dbReference type="Gene3D" id="1.10.150.20">
    <property type="entry name" value="5' to 3' exonuclease, C-terminal subdomain"/>
    <property type="match status" value="1"/>
</dbReference>
<reference evidence="15 16" key="1">
    <citation type="submission" date="2011-09" db="EMBL/GenBank/DDBJ databases">
        <title>The draft genome of Methanotorris formicicus Mc-S-70.</title>
        <authorList>
            <consortium name="US DOE Joint Genome Institute (JGI-PGF)"/>
            <person name="Lucas S."/>
            <person name="Han J."/>
            <person name="Lapidus A."/>
            <person name="Cheng J.-F."/>
            <person name="Goodwin L."/>
            <person name="Pitluck S."/>
            <person name="Peters L."/>
            <person name="Land M.L."/>
            <person name="Hauser L."/>
            <person name="Sieprawska-Lupa M."/>
            <person name="Takai K."/>
            <person name="Miyazaki J."/>
            <person name="Whitman W."/>
            <person name="Woyke T.J."/>
        </authorList>
    </citation>
    <scope>NUCLEOTIDE SEQUENCE [LARGE SCALE GENOMIC DNA]</scope>
    <source>
        <strain evidence="15 16">Mc-S-70</strain>
    </source>
</reference>
<dbReference type="InterPro" id="IPR006141">
    <property type="entry name" value="Intein_N"/>
</dbReference>
<dbReference type="Pfam" id="PF14890">
    <property type="entry name" value="Intein_splicing"/>
    <property type="match status" value="1"/>
</dbReference>
<dbReference type="InterPro" id="IPR027434">
    <property type="entry name" value="Homing_endonucl"/>
</dbReference>
<dbReference type="Gene3D" id="1.10.3380.30">
    <property type="match status" value="1"/>
</dbReference>
<evidence type="ECO:0000256" key="1">
    <source>
        <dbReference type="ARBA" id="ARBA00022741"/>
    </source>
</evidence>
<dbReference type="InterPro" id="IPR004042">
    <property type="entry name" value="Intein_endonuc_central"/>
</dbReference>
<dbReference type="Pfam" id="PF14520">
    <property type="entry name" value="HHH_5"/>
    <property type="match status" value="1"/>
</dbReference>
<evidence type="ECO:0000256" key="3">
    <source>
        <dbReference type="ARBA" id="ARBA00022801"/>
    </source>
</evidence>
<comment type="similarity">
    <text evidence="12">Belongs to the helicase family. Hel308 subfamily.</text>
</comment>
<dbReference type="PANTHER" id="PTHR47961:SF10">
    <property type="entry name" value="ATP-DEPENDENT DNA HELICASE HEL308"/>
    <property type="match status" value="1"/>
</dbReference>
<accession>H1KWC7</accession>
<dbReference type="InterPro" id="IPR003586">
    <property type="entry name" value="Hint_dom_C"/>
</dbReference>
<dbReference type="SMART" id="SM00305">
    <property type="entry name" value="HintC"/>
    <property type="match status" value="1"/>
</dbReference>
<dbReference type="HAMAP" id="MF_00442">
    <property type="entry name" value="Helicase_Hel308"/>
    <property type="match status" value="1"/>
</dbReference>
<dbReference type="Pfam" id="PF21280">
    <property type="entry name" value="Helicase_dom4_arc"/>
    <property type="match status" value="1"/>
</dbReference>
<dbReference type="GO" id="GO:0043138">
    <property type="term" value="F:3'-5' DNA helicase activity"/>
    <property type="evidence" value="ECO:0007669"/>
    <property type="project" value="UniProtKB-UniRule"/>
</dbReference>
<dbReference type="EC" id="5.6.2.4" evidence="12"/>
<dbReference type="GO" id="GO:0005524">
    <property type="term" value="F:ATP binding"/>
    <property type="evidence" value="ECO:0007669"/>
    <property type="project" value="UniProtKB-UniRule"/>
</dbReference>
<dbReference type="PROSITE" id="PS50818">
    <property type="entry name" value="INTEIN_C_TER"/>
    <property type="match status" value="1"/>
</dbReference>
<evidence type="ECO:0000259" key="14">
    <source>
        <dbReference type="PROSITE" id="PS51192"/>
    </source>
</evidence>
<dbReference type="PATRIC" id="fig|647171.4.peg.96"/>
<dbReference type="SUPFAM" id="SSF46785">
    <property type="entry name" value="Winged helix' DNA-binding domain"/>
    <property type="match status" value="1"/>
</dbReference>
<keyword evidence="7" id="KW-0651">Protein splicing</keyword>
<evidence type="ECO:0000256" key="11">
    <source>
        <dbReference type="ARBA" id="ARBA00034617"/>
    </source>
</evidence>
<keyword evidence="9 12" id="KW-0234">DNA repair</keyword>
<dbReference type="GO" id="GO:0016539">
    <property type="term" value="P:intein-mediated protein splicing"/>
    <property type="evidence" value="ECO:0007669"/>
    <property type="project" value="InterPro"/>
</dbReference>
<evidence type="ECO:0000256" key="7">
    <source>
        <dbReference type="ARBA" id="ARBA00023000"/>
    </source>
</evidence>
<dbReference type="PANTHER" id="PTHR47961">
    <property type="entry name" value="DNA POLYMERASE THETA, PUTATIVE (AFU_ORTHOLOGUE AFUA_1G05260)-RELATED"/>
    <property type="match status" value="1"/>
</dbReference>
<dbReference type="Gene3D" id="3.10.28.10">
    <property type="entry name" value="Homing endonucleases"/>
    <property type="match status" value="1"/>
</dbReference>
<dbReference type="InterPro" id="IPR003587">
    <property type="entry name" value="Hint_dom_N"/>
</dbReference>
<evidence type="ECO:0000256" key="10">
    <source>
        <dbReference type="ARBA" id="ARBA00023235"/>
    </source>
</evidence>
<keyword evidence="5" id="KW-0068">Autocatalytic cleavage</keyword>
<comment type="catalytic activity">
    <reaction evidence="11 12">
        <text>Couples ATP hydrolysis with the unwinding of duplex DNA by translocating in the 3'-5' direction.</text>
        <dbReference type="EC" id="5.6.2.4"/>
    </reaction>
</comment>
<gene>
    <name evidence="12" type="primary">hel308</name>
    <name evidence="15" type="ORF">MetfoDRAFT_0100</name>
</gene>
<dbReference type="InterPro" id="IPR050474">
    <property type="entry name" value="Hel308_SKI2-like"/>
</dbReference>
<evidence type="ECO:0000256" key="5">
    <source>
        <dbReference type="ARBA" id="ARBA00022813"/>
    </source>
</evidence>
<evidence type="ECO:0000313" key="16">
    <source>
        <dbReference type="Proteomes" id="UP000003706"/>
    </source>
</evidence>
<comment type="subunit">
    <text evidence="12">Monomer.</text>
</comment>
<keyword evidence="6 12" id="KW-0067">ATP-binding</keyword>
<keyword evidence="10 12" id="KW-0413">Isomerase</keyword>
<dbReference type="InterPro" id="IPR048772">
    <property type="entry name" value="Hel308-like_dom4"/>
</dbReference>
<evidence type="ECO:0000313" key="15">
    <source>
        <dbReference type="EMBL" id="EHP89504.1"/>
    </source>
</evidence>
<dbReference type="NCBIfam" id="TIGR01445">
    <property type="entry name" value="intein_Nterm"/>
    <property type="match status" value="1"/>
</dbReference>
<comment type="function">
    <text evidence="12">DNA-dependent ATPase and 3'-5' DNA helicase that may be involved in repair of stalled replication forks.</text>
</comment>
<dbReference type="InterPro" id="IPR027417">
    <property type="entry name" value="P-loop_NTPase"/>
</dbReference>
<dbReference type="InterPro" id="IPR014001">
    <property type="entry name" value="Helicase_ATP-bd"/>
</dbReference>
<dbReference type="InterPro" id="IPR036844">
    <property type="entry name" value="Hint_dom_sf"/>
</dbReference>
<dbReference type="PROSITE" id="PS50819">
    <property type="entry name" value="INTEIN_ENDONUCLEASE"/>
    <property type="match status" value="1"/>
</dbReference>
<evidence type="ECO:0000259" key="13">
    <source>
        <dbReference type="PROSITE" id="PS50819"/>
    </source>
</evidence>
<name>H1KWC7_9EURY</name>
<keyword evidence="4 12" id="KW-0347">Helicase</keyword>
<dbReference type="PRINTS" id="PR00379">
    <property type="entry name" value="INTEIN"/>
</dbReference>
<dbReference type="CDD" id="cd00081">
    <property type="entry name" value="Hint"/>
    <property type="match status" value="1"/>
</dbReference>
<dbReference type="Pfam" id="PF14528">
    <property type="entry name" value="LAGLIDADG_3"/>
    <property type="match status" value="1"/>
</dbReference>
<feature type="binding site" evidence="12">
    <location>
        <position position="24"/>
    </location>
    <ligand>
        <name>ATP</name>
        <dbReference type="ChEBI" id="CHEBI:30616"/>
    </ligand>
</feature>
<dbReference type="Pfam" id="PF00270">
    <property type="entry name" value="DEAD"/>
    <property type="match status" value="1"/>
</dbReference>
<dbReference type="GO" id="GO:0006281">
    <property type="term" value="P:DNA repair"/>
    <property type="evidence" value="ECO:0007669"/>
    <property type="project" value="UniProtKB-UniRule"/>
</dbReference>
<feature type="domain" description="Helicase ATP-binding" evidence="14">
    <location>
        <begin position="30"/>
        <end position="200"/>
    </location>
</feature>
<sequence length="1024" mass="118757">MMQNHNHVFEVLRENGIKELRPPQKKVVERGLLDKDKNFLICIPTASGKTLIGEMVLINHLLDENKTPTNKKGLFIVPLKALASEKYDEFRRKYEKYGLKVALSIGDYDEKEYLSKYNIIITTAEKLDSLMRHNIDWLDYVYVAIVDEIHMINDEKRGGTLEVLLTKLKNLNVQIVGLSATIGNPEELAEWLNAELVIDNWRPVELRKGIFFQNKIIYSDRECKELPNFSNNQMLNLVLDCVKEGGCCLIFCNSKNGAVNEAKKLNLKKYLSNNEKYELQKLRDEILSILEPPTETCKALAECVEKGVAFHHAGLTYEHRKIVEEGFRNKLIKVICCTPTLCLNANTEILQESGFRKITELNKNEKIFALCGNKIKPVDGWKVHKTPQHPYNIVVKTKNGLEITTTPNHMFLVKEGKELCEKEAKDLKVGDYVATVDKIRIEEKDIDLSHGDLYFIGYFNDSELHKKHFLKNIERGIPHHKYLKKPRKIFNELNIDAFYNLPLEKLSYFIAGLFDGGGYINYNKKKIEFSSTSENLVKKLQLALLRFGVHSSIRKRRRAIKSPINSKEYKKRGIYKLIISDFISVKRFYENIPLKHKERRKLKQIVKSKKIGKIWCECYDEDIYWDRIKEIKKIKVNDKYAYDIELPDDGSNSHYIVANGFIVHNSAGINLPCRRAIVRDLMRFSDGRMRPIPIMEIYQCIGRAGRPGLDPYGEGIIFVKNEKDLERAEMYLEGKPEYIYSKLSNQGVLRTQLLGMIATREIENEFDLISFIKNTFYAHQYGNLGGVLRNIKEVIDFLEENEFIVDYFPTKLGKRISELYIDPLSAKIIIDGLNEMENVGNEELYYLYLISKTIEMMPLLRVSGFEELDLILEMEEAGIYDKTYDSLEAFKNAKMLYDWINEVPEEEILKKYKIEPGILRYKVEQAKWMIYSTKEIAKLLNKDIDTLSKLEIRLEHGAKEDILELLKIKHVGRIRARKLYDAGIRSVEDITKNPKKIASLLGEKIAKKILEELGVKFGQQTLQF</sequence>
<dbReference type="SUPFAM" id="SSF158702">
    <property type="entry name" value="Sec63 N-terminal domain-like"/>
    <property type="match status" value="1"/>
</dbReference>
<dbReference type="InterPro" id="IPR022965">
    <property type="entry name" value="Helicase_Hel308"/>
</dbReference>
<dbReference type="InterPro" id="IPR006142">
    <property type="entry name" value="INTEIN"/>
</dbReference>
<dbReference type="PROSITE" id="PS51192">
    <property type="entry name" value="HELICASE_ATP_BIND_1"/>
    <property type="match status" value="1"/>
</dbReference>
<protein>
    <recommendedName>
        <fullName evidence="12">ATP-dependent DNA helicase Hel308</fullName>
        <ecNumber evidence="12">5.6.2.4</ecNumber>
    </recommendedName>
    <alternativeName>
        <fullName evidence="12">DNA 3'-5' helicase Hel308</fullName>
    </alternativeName>
</protein>
<feature type="domain" description="DOD-type homing endonuclease" evidence="13">
    <location>
        <begin position="498"/>
        <end position="549"/>
    </location>
</feature>
<dbReference type="InterPro" id="IPR030934">
    <property type="entry name" value="Intein_C"/>
</dbReference>
<evidence type="ECO:0000256" key="4">
    <source>
        <dbReference type="ARBA" id="ARBA00022806"/>
    </source>
</evidence>
<dbReference type="SMART" id="SM00306">
    <property type="entry name" value="HintN"/>
    <property type="match status" value="1"/>
</dbReference>
<dbReference type="NCBIfam" id="TIGR01443">
    <property type="entry name" value="intein_Cterm"/>
    <property type="match status" value="1"/>
</dbReference>
<dbReference type="GO" id="GO:0003677">
    <property type="term" value="F:DNA binding"/>
    <property type="evidence" value="ECO:0007669"/>
    <property type="project" value="UniProtKB-UniRule"/>
</dbReference>
<dbReference type="Gene3D" id="2.170.16.10">
    <property type="entry name" value="Hedgehog/Intein (Hint) domain"/>
    <property type="match status" value="1"/>
</dbReference>
<dbReference type="SUPFAM" id="SSF52540">
    <property type="entry name" value="P-loop containing nucleoside triphosphate hydrolases"/>
    <property type="match status" value="3"/>
</dbReference>
<dbReference type="GO" id="GO:0004519">
    <property type="term" value="F:endonuclease activity"/>
    <property type="evidence" value="ECO:0007669"/>
    <property type="project" value="InterPro"/>
</dbReference>
<dbReference type="EMBL" id="AGJL01000002">
    <property type="protein sequence ID" value="EHP89504.1"/>
    <property type="molecule type" value="Genomic_DNA"/>
</dbReference>
<keyword evidence="8 12" id="KW-0238">DNA-binding</keyword>
<dbReference type="Gene3D" id="3.40.50.300">
    <property type="entry name" value="P-loop containing nucleotide triphosphate hydrolases"/>
    <property type="match status" value="3"/>
</dbReference>
<keyword evidence="16" id="KW-1185">Reference proteome</keyword>
<comment type="caution">
    <text evidence="15">The sequence shown here is derived from an EMBL/GenBank/DDBJ whole genome shotgun (WGS) entry which is preliminary data.</text>
</comment>
<keyword evidence="1 12" id="KW-0547">Nucleotide-binding</keyword>
<dbReference type="SMART" id="SM00487">
    <property type="entry name" value="DEXDc"/>
    <property type="match status" value="1"/>
</dbReference>
<dbReference type="InterPro" id="IPR036390">
    <property type="entry name" value="WH_DNA-bd_sf"/>
</dbReference>
<comment type="catalytic activity">
    <reaction evidence="12">
        <text>ATP + H2O = ADP + phosphate + H(+)</text>
        <dbReference type="Rhea" id="RHEA:13065"/>
        <dbReference type="ChEBI" id="CHEBI:15377"/>
        <dbReference type="ChEBI" id="CHEBI:15378"/>
        <dbReference type="ChEBI" id="CHEBI:30616"/>
        <dbReference type="ChEBI" id="CHEBI:43474"/>
        <dbReference type="ChEBI" id="CHEBI:456216"/>
        <dbReference type="EC" id="5.6.2.4"/>
    </reaction>
</comment>
<dbReference type="PROSITE" id="PS50817">
    <property type="entry name" value="INTEIN_N_TER"/>
    <property type="match status" value="1"/>
</dbReference>
<dbReference type="CDD" id="cd18028">
    <property type="entry name" value="DEXHc_archSki2"/>
    <property type="match status" value="1"/>
</dbReference>
<keyword evidence="3 12" id="KW-0378">Hydrolase</keyword>
<organism evidence="15 16">
    <name type="scientific">Methanotorris formicicus Mc-S-70</name>
    <dbReference type="NCBI Taxonomy" id="647171"/>
    <lineage>
        <taxon>Archaea</taxon>
        <taxon>Methanobacteriati</taxon>
        <taxon>Methanobacteriota</taxon>
        <taxon>Methanomada group</taxon>
        <taxon>Methanococci</taxon>
        <taxon>Methanococcales</taxon>
        <taxon>Methanocaldococcaceae</taxon>
        <taxon>Methanotorris</taxon>
    </lineage>
</organism>
<dbReference type="RefSeq" id="WP_007043546.1">
    <property type="nucleotide sequence ID" value="NZ_AGJL01000002.1"/>
</dbReference>
<dbReference type="InterPro" id="IPR004860">
    <property type="entry name" value="LAGLIDADG_dom"/>
</dbReference>
<dbReference type="GO" id="GO:0016887">
    <property type="term" value="F:ATP hydrolysis activity"/>
    <property type="evidence" value="ECO:0007669"/>
    <property type="project" value="RHEA"/>
</dbReference>
<dbReference type="InterPro" id="IPR011545">
    <property type="entry name" value="DEAD/DEAH_box_helicase_dom"/>
</dbReference>
<evidence type="ECO:0000256" key="12">
    <source>
        <dbReference type="HAMAP-Rule" id="MF_00442"/>
    </source>
</evidence>
<evidence type="ECO:0000256" key="6">
    <source>
        <dbReference type="ARBA" id="ARBA00022840"/>
    </source>
</evidence>
<evidence type="ECO:0000256" key="8">
    <source>
        <dbReference type="ARBA" id="ARBA00023125"/>
    </source>
</evidence>
<dbReference type="STRING" id="647171.MetfoDRAFT_0100"/>